<organism evidence="3 4">
    <name type="scientific">Turnera subulata</name>
    <dbReference type="NCBI Taxonomy" id="218843"/>
    <lineage>
        <taxon>Eukaryota</taxon>
        <taxon>Viridiplantae</taxon>
        <taxon>Streptophyta</taxon>
        <taxon>Embryophyta</taxon>
        <taxon>Tracheophyta</taxon>
        <taxon>Spermatophyta</taxon>
        <taxon>Magnoliopsida</taxon>
        <taxon>eudicotyledons</taxon>
        <taxon>Gunneridae</taxon>
        <taxon>Pentapetalae</taxon>
        <taxon>rosids</taxon>
        <taxon>fabids</taxon>
        <taxon>Malpighiales</taxon>
        <taxon>Passifloraceae</taxon>
        <taxon>Turnera</taxon>
    </lineage>
</organism>
<sequence>MSPGFAPAGENHAWAEGKQPMTTLMSPGLPSSSTSTPILQIPHPTPQPPPVRKNPIAPETTPTTHPFPNQTNPHPKNSFFSKWSLQQVQQAIGNTLIIADLNKFAVLGGFLKANLARDRTQKPSTLPDITMYSFLSHSKYRILAHTLCFWRFEEFTGQPCSSRTVHGRDMALFVGDLVCIAKETLNKTSPDQGPQNPAGIKPFTDDHGELLVESVTGSQNPFGLMAVTQNCAVNEKKVRANKAVSANHSVDFHLPPPSVNPARCSSPQIDLVALDCGFVKPIQVFNSFGPLVDYMDSESSWSDRPRTLTMQPKQEAFNTLQVGQELGWDNSKDPCSVNKLAVNMIEREVYRGVCYLCGMEIFLFSRRTSSSSWVLIEGSLVGSDVIITICCLYTLAALDARLALWEELLSLKPVFSSPWLLVGDFNMTLSSVERKSGFLCSRGASALRRFMMELNLEEFFLEGRWFTWSNSISSSRIDRAISTPKWSILVPTLFLRTDSKGPSDHWPLILSQETVDWGFKPFRFQDCWWEHPDFMATLSGMWQSVGVKYPGYFCFLKKLNPMEVKAEATRFFSSLYIKPCTQRPTIGTLPFKSLSPEIAASLERAVTLDEIREAIWACDSSKAPGPNGFNFSFYRRNYVLGGGCLDCSWDLGVLVHPMAFSFRDEEVAWSVKGFET</sequence>
<dbReference type="InterPro" id="IPR005135">
    <property type="entry name" value="Endo/exonuclease/phosphatase"/>
</dbReference>
<dbReference type="InterPro" id="IPR036691">
    <property type="entry name" value="Endo/exonu/phosph_ase_sf"/>
</dbReference>
<dbReference type="Gene3D" id="3.60.10.10">
    <property type="entry name" value="Endonuclease/exonuclease/phosphatase"/>
    <property type="match status" value="1"/>
</dbReference>
<name>A0A9Q0JI07_9ROSI</name>
<dbReference type="Pfam" id="PF03372">
    <property type="entry name" value="Exo_endo_phos"/>
    <property type="match status" value="1"/>
</dbReference>
<evidence type="ECO:0000313" key="4">
    <source>
        <dbReference type="Proteomes" id="UP001141552"/>
    </source>
</evidence>
<keyword evidence="4" id="KW-1185">Reference proteome</keyword>
<accession>A0A9Q0JI07</accession>
<evidence type="ECO:0000259" key="2">
    <source>
        <dbReference type="Pfam" id="PF03372"/>
    </source>
</evidence>
<feature type="compositionally biased region" description="Polar residues" evidence="1">
    <location>
        <begin position="60"/>
        <end position="79"/>
    </location>
</feature>
<evidence type="ECO:0000256" key="1">
    <source>
        <dbReference type="SAM" id="MobiDB-lite"/>
    </source>
</evidence>
<dbReference type="PANTHER" id="PTHR33710">
    <property type="entry name" value="BNAC02G09200D PROTEIN"/>
    <property type="match status" value="1"/>
</dbReference>
<feature type="compositionally biased region" description="Pro residues" evidence="1">
    <location>
        <begin position="43"/>
        <end position="52"/>
    </location>
</feature>
<feature type="region of interest" description="Disordered" evidence="1">
    <location>
        <begin position="20"/>
        <end position="79"/>
    </location>
</feature>
<dbReference type="AlphaFoldDB" id="A0A9Q0JI07"/>
<gene>
    <name evidence="3" type="ORF">Tsubulata_008662</name>
</gene>
<comment type="caution">
    <text evidence="3">The sequence shown here is derived from an EMBL/GenBank/DDBJ whole genome shotgun (WGS) entry which is preliminary data.</text>
</comment>
<dbReference type="EMBL" id="JAKUCV010002666">
    <property type="protein sequence ID" value="KAJ4841847.1"/>
    <property type="molecule type" value="Genomic_DNA"/>
</dbReference>
<dbReference type="GO" id="GO:0003824">
    <property type="term" value="F:catalytic activity"/>
    <property type="evidence" value="ECO:0007669"/>
    <property type="project" value="InterPro"/>
</dbReference>
<dbReference type="SUPFAM" id="SSF56219">
    <property type="entry name" value="DNase I-like"/>
    <property type="match status" value="1"/>
</dbReference>
<evidence type="ECO:0000313" key="3">
    <source>
        <dbReference type="EMBL" id="KAJ4841847.1"/>
    </source>
</evidence>
<dbReference type="PANTHER" id="PTHR33710:SF64">
    <property type="entry name" value="ENDONUCLEASE_EXONUCLEASE_PHOSPHATASE DOMAIN-CONTAINING PROTEIN"/>
    <property type="match status" value="1"/>
</dbReference>
<dbReference type="OrthoDB" id="692400at2759"/>
<dbReference type="Proteomes" id="UP001141552">
    <property type="component" value="Unassembled WGS sequence"/>
</dbReference>
<reference evidence="3" key="1">
    <citation type="submission" date="2022-02" db="EMBL/GenBank/DDBJ databases">
        <authorList>
            <person name="Henning P.M."/>
            <person name="McCubbin A.G."/>
            <person name="Shore J.S."/>
        </authorList>
    </citation>
    <scope>NUCLEOTIDE SEQUENCE</scope>
    <source>
        <strain evidence="3">F60SS</strain>
        <tissue evidence="3">Leaves</tissue>
    </source>
</reference>
<proteinExistence type="predicted"/>
<feature type="domain" description="Endonuclease/exonuclease/phosphatase" evidence="2">
    <location>
        <begin position="392"/>
        <end position="505"/>
    </location>
</feature>
<protein>
    <recommendedName>
        <fullName evidence="2">Endonuclease/exonuclease/phosphatase domain-containing protein</fullName>
    </recommendedName>
</protein>
<feature type="compositionally biased region" description="Low complexity" evidence="1">
    <location>
        <begin position="22"/>
        <end position="42"/>
    </location>
</feature>
<reference evidence="3" key="2">
    <citation type="journal article" date="2023" name="Plants (Basel)">
        <title>Annotation of the Turnera subulata (Passifloraceae) Draft Genome Reveals the S-Locus Evolved after the Divergence of Turneroideae from Passifloroideae in a Stepwise Manner.</title>
        <authorList>
            <person name="Henning P.M."/>
            <person name="Roalson E.H."/>
            <person name="Mir W."/>
            <person name="McCubbin A.G."/>
            <person name="Shore J.S."/>
        </authorList>
    </citation>
    <scope>NUCLEOTIDE SEQUENCE</scope>
    <source>
        <strain evidence="3">F60SS</strain>
    </source>
</reference>